<dbReference type="GO" id="GO:0042026">
    <property type="term" value="P:protein refolding"/>
    <property type="evidence" value="ECO:0007669"/>
    <property type="project" value="TreeGrafter"/>
</dbReference>
<name>A0A0C9UEC0_SPHS4</name>
<evidence type="ECO:0000256" key="1">
    <source>
        <dbReference type="ARBA" id="ARBA00022741"/>
    </source>
</evidence>
<dbReference type="GO" id="GO:0016887">
    <property type="term" value="F:ATP hydrolysis activity"/>
    <property type="evidence" value="ECO:0007669"/>
    <property type="project" value="InterPro"/>
</dbReference>
<dbReference type="GO" id="GO:0005759">
    <property type="term" value="C:mitochondrial matrix"/>
    <property type="evidence" value="ECO:0007669"/>
    <property type="project" value="TreeGrafter"/>
</dbReference>
<protein>
    <submittedName>
        <fullName evidence="6">Glycoside hydrolase family 3 protein</fullName>
    </submittedName>
</protein>
<dbReference type="OrthoDB" id="47330at2759"/>
<dbReference type="EMBL" id="KN837217">
    <property type="protein sequence ID" value="KIJ33134.1"/>
    <property type="molecule type" value="Genomic_DNA"/>
</dbReference>
<sequence>MSFVETRTVLVVHHVDKTSSLALRPSSLLPTWQASVVGGGQRRGYAHPLPGGEFQGMQLDQEPKKGEALKEFSIDLTDLAKQGKLDSTIGRDEDADPSHHSKCVMSMLQCYAHLMRSSVFSRRTKSNPILIGPPGVGKMAIVEGLALRIVGRLVLESLFNKRVLSLDLASIFAGTGIRGQFESKFKALLKDIEEEEGNMICFIDEMHTLLNLGKAEGAYDAYVHASLSLTPSLTDTPLAVDEYRKHIEKDAALERCFQHVIIDEPTVGSTISILRRLKSRYEVHHGVEISDGALVTGLPPTPLGISPIASYPTRLSTWSTKRSQPSVSRRSRSREEWTSPMVLPAKPVTGDTDWASAVARARQFVAQLTLEEKANLTIGVGLNGGCVGNTG</sequence>
<dbReference type="Gene3D" id="3.20.20.300">
    <property type="entry name" value="Glycoside hydrolase, family 3, N-terminal domain"/>
    <property type="match status" value="1"/>
</dbReference>
<keyword evidence="1" id="KW-0547">Nucleotide-binding</keyword>
<keyword evidence="2" id="KW-0067">ATP-binding</keyword>
<dbReference type="CDD" id="cd00009">
    <property type="entry name" value="AAA"/>
    <property type="match status" value="1"/>
</dbReference>
<keyword evidence="6" id="KW-0378">Hydrolase</keyword>
<dbReference type="InterPro" id="IPR041546">
    <property type="entry name" value="ClpA/ClpB_AAA_lid"/>
</dbReference>
<feature type="non-terminal residue" evidence="6">
    <location>
        <position position="391"/>
    </location>
</feature>
<dbReference type="GO" id="GO:0043335">
    <property type="term" value="P:protein unfolding"/>
    <property type="evidence" value="ECO:0007669"/>
    <property type="project" value="TreeGrafter"/>
</dbReference>
<evidence type="ECO:0000256" key="3">
    <source>
        <dbReference type="SAM" id="MobiDB-lite"/>
    </source>
</evidence>
<organism evidence="6 7">
    <name type="scientific">Sphaerobolus stellatus (strain SS14)</name>
    <dbReference type="NCBI Taxonomy" id="990650"/>
    <lineage>
        <taxon>Eukaryota</taxon>
        <taxon>Fungi</taxon>
        <taxon>Dikarya</taxon>
        <taxon>Basidiomycota</taxon>
        <taxon>Agaricomycotina</taxon>
        <taxon>Agaricomycetes</taxon>
        <taxon>Phallomycetidae</taxon>
        <taxon>Geastrales</taxon>
        <taxon>Sphaerobolaceae</taxon>
        <taxon>Sphaerobolus</taxon>
    </lineage>
</organism>
<dbReference type="InterPro" id="IPR050130">
    <property type="entry name" value="ClpA_ClpB"/>
</dbReference>
<feature type="domain" description="ClpA/ClpB AAA lid" evidence="5">
    <location>
        <begin position="268"/>
        <end position="295"/>
    </location>
</feature>
<dbReference type="PANTHER" id="PTHR11638:SF176">
    <property type="entry name" value="HEAT SHOCK PROTEIN 78, MITOCHONDRIAL"/>
    <property type="match status" value="1"/>
</dbReference>
<reference evidence="6 7" key="1">
    <citation type="submission" date="2014-06" db="EMBL/GenBank/DDBJ databases">
        <title>Evolutionary Origins and Diversification of the Mycorrhizal Mutualists.</title>
        <authorList>
            <consortium name="DOE Joint Genome Institute"/>
            <consortium name="Mycorrhizal Genomics Consortium"/>
            <person name="Kohler A."/>
            <person name="Kuo A."/>
            <person name="Nagy L.G."/>
            <person name="Floudas D."/>
            <person name="Copeland A."/>
            <person name="Barry K.W."/>
            <person name="Cichocki N."/>
            <person name="Veneault-Fourrey C."/>
            <person name="LaButti K."/>
            <person name="Lindquist E.A."/>
            <person name="Lipzen A."/>
            <person name="Lundell T."/>
            <person name="Morin E."/>
            <person name="Murat C."/>
            <person name="Riley R."/>
            <person name="Ohm R."/>
            <person name="Sun H."/>
            <person name="Tunlid A."/>
            <person name="Henrissat B."/>
            <person name="Grigoriev I.V."/>
            <person name="Hibbett D.S."/>
            <person name="Martin F."/>
        </authorList>
    </citation>
    <scope>NUCLEOTIDE SEQUENCE [LARGE SCALE GENOMIC DNA]</scope>
    <source>
        <strain evidence="6 7">SS14</strain>
    </source>
</reference>
<keyword evidence="7" id="KW-1185">Reference proteome</keyword>
<dbReference type="HOGENOM" id="CLU_707081_0_0_1"/>
<dbReference type="Gene3D" id="3.40.50.300">
    <property type="entry name" value="P-loop containing nucleotide triphosphate hydrolases"/>
    <property type="match status" value="2"/>
</dbReference>
<dbReference type="AlphaFoldDB" id="A0A0C9UEC0"/>
<dbReference type="SUPFAM" id="SSF52540">
    <property type="entry name" value="P-loop containing nucleoside triphosphate hydrolases"/>
    <property type="match status" value="1"/>
</dbReference>
<dbReference type="PANTHER" id="PTHR11638">
    <property type="entry name" value="ATP-DEPENDENT CLP PROTEASE"/>
    <property type="match status" value="1"/>
</dbReference>
<evidence type="ECO:0000259" key="5">
    <source>
        <dbReference type="Pfam" id="PF17871"/>
    </source>
</evidence>
<dbReference type="InterPro" id="IPR036962">
    <property type="entry name" value="Glyco_hydro_3_N_sf"/>
</dbReference>
<feature type="region of interest" description="Disordered" evidence="3">
    <location>
        <begin position="319"/>
        <end position="338"/>
    </location>
</feature>
<dbReference type="GO" id="GO:0005524">
    <property type="term" value="F:ATP binding"/>
    <property type="evidence" value="ECO:0007669"/>
    <property type="project" value="UniProtKB-KW"/>
</dbReference>
<dbReference type="GO" id="GO:0004553">
    <property type="term" value="F:hydrolase activity, hydrolyzing O-glycosyl compounds"/>
    <property type="evidence" value="ECO:0007669"/>
    <property type="project" value="InterPro"/>
</dbReference>
<dbReference type="InterPro" id="IPR003959">
    <property type="entry name" value="ATPase_AAA_core"/>
</dbReference>
<evidence type="ECO:0000313" key="7">
    <source>
        <dbReference type="Proteomes" id="UP000054279"/>
    </source>
</evidence>
<gene>
    <name evidence="6" type="ORF">M422DRAFT_783252</name>
</gene>
<evidence type="ECO:0000259" key="4">
    <source>
        <dbReference type="Pfam" id="PF00004"/>
    </source>
</evidence>
<evidence type="ECO:0000256" key="2">
    <source>
        <dbReference type="ARBA" id="ARBA00022840"/>
    </source>
</evidence>
<evidence type="ECO:0000313" key="6">
    <source>
        <dbReference type="EMBL" id="KIJ33134.1"/>
    </source>
</evidence>
<proteinExistence type="predicted"/>
<dbReference type="Pfam" id="PF17871">
    <property type="entry name" value="AAA_lid_9"/>
    <property type="match status" value="1"/>
</dbReference>
<feature type="domain" description="ATPase AAA-type core" evidence="4">
    <location>
        <begin position="129"/>
        <end position="213"/>
    </location>
</feature>
<dbReference type="Proteomes" id="UP000054279">
    <property type="component" value="Unassembled WGS sequence"/>
</dbReference>
<accession>A0A0C9UEC0</accession>
<dbReference type="GO" id="GO:0034605">
    <property type="term" value="P:cellular response to heat"/>
    <property type="evidence" value="ECO:0007669"/>
    <property type="project" value="TreeGrafter"/>
</dbReference>
<dbReference type="Pfam" id="PF00004">
    <property type="entry name" value="AAA"/>
    <property type="match status" value="1"/>
</dbReference>
<dbReference type="GO" id="GO:0005975">
    <property type="term" value="P:carbohydrate metabolic process"/>
    <property type="evidence" value="ECO:0007669"/>
    <property type="project" value="InterPro"/>
</dbReference>
<dbReference type="InterPro" id="IPR027417">
    <property type="entry name" value="P-loop_NTPase"/>
</dbReference>